<evidence type="ECO:0000256" key="6">
    <source>
        <dbReference type="RuleBase" id="RU000682"/>
    </source>
</evidence>
<evidence type="ECO:0000256" key="1">
    <source>
        <dbReference type="ARBA" id="ARBA00004123"/>
    </source>
</evidence>
<name>A0A9J6DPV6_RHIMP</name>
<dbReference type="PRINTS" id="PR00024">
    <property type="entry name" value="HOMEOBOX"/>
</dbReference>
<evidence type="ECO:0000256" key="4">
    <source>
        <dbReference type="ARBA" id="ARBA00023242"/>
    </source>
</evidence>
<keyword evidence="2 5" id="KW-0238">DNA-binding</keyword>
<evidence type="ECO:0000256" key="5">
    <source>
        <dbReference type="PROSITE-ProRule" id="PRU00108"/>
    </source>
</evidence>
<dbReference type="AlphaFoldDB" id="A0A9J6DPV6"/>
<gene>
    <name evidence="9" type="ORF">HPB51_021744</name>
</gene>
<evidence type="ECO:0000259" key="8">
    <source>
        <dbReference type="PROSITE" id="PS50071"/>
    </source>
</evidence>
<dbReference type="PROSITE" id="PS00027">
    <property type="entry name" value="HOMEOBOX_1"/>
    <property type="match status" value="1"/>
</dbReference>
<dbReference type="InterPro" id="IPR020479">
    <property type="entry name" value="HD_metazoa"/>
</dbReference>
<evidence type="ECO:0000256" key="2">
    <source>
        <dbReference type="ARBA" id="ARBA00023125"/>
    </source>
</evidence>
<keyword evidence="4 5" id="KW-0539">Nucleus</keyword>
<sequence length="472" mass="50316">MACYRRAGGGFLIGRRGFIPREREEEGCAALSGETWGSSAVSCRWSPYGLGTISARAQSALAEERRLQVANPPDCHRAFVVAAVILVSSPVCSTGKTQVEGQLDSVGSSTSNKQGRADFFLKSTIDAVIAGSQTANLVPSGIEGTIKHDLRTQRPDAIHGDAWRAQSRASGPRPEDPSRLRHLRCYSLRPARHSSIRAAEAAAAQAEGSGRSGSFSIASLLAEDASRRMPLDLRPSPGAVAGGRTAPTAATVPHQPMAMSGAPCLRPLALHHPALRAPASSYEQQAAVAAAAAQQYGMSAAAATTPAAWLAAGRPLFFTLAEMYGIGAPKPSGRRPRKPGVERKPRQAYSAKQLERLEAEFKVDKYLSVSKRMELSATLNLTEVQIKTWFQNRRTKWKKQMTTRMKLAQRQGLWAPHYLAAAPGHAFGSFLGAPAGFAYGAPPATPCAANTVPGERSPSPDPSRDDSSTEEK</sequence>
<evidence type="ECO:0000313" key="9">
    <source>
        <dbReference type="EMBL" id="KAH8024123.1"/>
    </source>
</evidence>
<comment type="subcellular location">
    <subcellularLocation>
        <location evidence="1 5 6">Nucleus</location>
    </subcellularLocation>
</comment>
<dbReference type="SMART" id="SM00389">
    <property type="entry name" value="HOX"/>
    <property type="match status" value="1"/>
</dbReference>
<reference evidence="9" key="2">
    <citation type="submission" date="2021-09" db="EMBL/GenBank/DDBJ databases">
        <authorList>
            <person name="Jia N."/>
            <person name="Wang J."/>
            <person name="Shi W."/>
            <person name="Du L."/>
            <person name="Sun Y."/>
            <person name="Zhan W."/>
            <person name="Jiang J."/>
            <person name="Wang Q."/>
            <person name="Zhang B."/>
            <person name="Ji P."/>
            <person name="Sakyi L.B."/>
            <person name="Cui X."/>
            <person name="Yuan T."/>
            <person name="Jiang B."/>
            <person name="Yang W."/>
            <person name="Lam T.T.-Y."/>
            <person name="Chang Q."/>
            <person name="Ding S."/>
            <person name="Wang X."/>
            <person name="Zhu J."/>
            <person name="Ruan X."/>
            <person name="Zhao L."/>
            <person name="Wei J."/>
            <person name="Que T."/>
            <person name="Du C."/>
            <person name="Cheng J."/>
            <person name="Dai P."/>
            <person name="Han X."/>
            <person name="Huang E."/>
            <person name="Gao Y."/>
            <person name="Liu J."/>
            <person name="Shao H."/>
            <person name="Ye R."/>
            <person name="Li L."/>
            <person name="Wei W."/>
            <person name="Wang X."/>
            <person name="Wang C."/>
            <person name="Huo Q."/>
            <person name="Li W."/>
            <person name="Guo W."/>
            <person name="Chen H."/>
            <person name="Chen S."/>
            <person name="Zhou L."/>
            <person name="Zhou L."/>
            <person name="Ni X."/>
            <person name="Tian J."/>
            <person name="Zhou Y."/>
            <person name="Sheng Y."/>
            <person name="Liu T."/>
            <person name="Pan Y."/>
            <person name="Xia L."/>
            <person name="Li J."/>
            <person name="Zhao F."/>
            <person name="Cao W."/>
        </authorList>
    </citation>
    <scope>NUCLEOTIDE SEQUENCE</scope>
    <source>
        <strain evidence="9">Rmic-2018</strain>
        <tissue evidence="9">Larvae</tissue>
    </source>
</reference>
<accession>A0A9J6DPV6</accession>
<feature type="DNA-binding region" description="Homeobox" evidence="5">
    <location>
        <begin position="342"/>
        <end position="401"/>
    </location>
</feature>
<organism evidence="9 10">
    <name type="scientific">Rhipicephalus microplus</name>
    <name type="common">Cattle tick</name>
    <name type="synonym">Boophilus microplus</name>
    <dbReference type="NCBI Taxonomy" id="6941"/>
    <lineage>
        <taxon>Eukaryota</taxon>
        <taxon>Metazoa</taxon>
        <taxon>Ecdysozoa</taxon>
        <taxon>Arthropoda</taxon>
        <taxon>Chelicerata</taxon>
        <taxon>Arachnida</taxon>
        <taxon>Acari</taxon>
        <taxon>Parasitiformes</taxon>
        <taxon>Ixodida</taxon>
        <taxon>Ixodoidea</taxon>
        <taxon>Ixodidae</taxon>
        <taxon>Rhipicephalinae</taxon>
        <taxon>Rhipicephalus</taxon>
        <taxon>Boophilus</taxon>
    </lineage>
</organism>
<dbReference type="CDD" id="cd00086">
    <property type="entry name" value="homeodomain"/>
    <property type="match status" value="1"/>
</dbReference>
<feature type="region of interest" description="Disordered" evidence="7">
    <location>
        <begin position="328"/>
        <end position="349"/>
    </location>
</feature>
<dbReference type="InterPro" id="IPR017970">
    <property type="entry name" value="Homeobox_CS"/>
</dbReference>
<dbReference type="EMBL" id="JABSTU010000008">
    <property type="protein sequence ID" value="KAH8024123.1"/>
    <property type="molecule type" value="Genomic_DNA"/>
</dbReference>
<feature type="domain" description="Homeobox" evidence="8">
    <location>
        <begin position="340"/>
        <end position="400"/>
    </location>
</feature>
<dbReference type="InterPro" id="IPR001356">
    <property type="entry name" value="HD"/>
</dbReference>
<reference evidence="9" key="1">
    <citation type="journal article" date="2020" name="Cell">
        <title>Large-Scale Comparative Analyses of Tick Genomes Elucidate Their Genetic Diversity and Vector Capacities.</title>
        <authorList>
            <consortium name="Tick Genome and Microbiome Consortium (TIGMIC)"/>
            <person name="Jia N."/>
            <person name="Wang J."/>
            <person name="Shi W."/>
            <person name="Du L."/>
            <person name="Sun Y."/>
            <person name="Zhan W."/>
            <person name="Jiang J.F."/>
            <person name="Wang Q."/>
            <person name="Zhang B."/>
            <person name="Ji P."/>
            <person name="Bell-Sakyi L."/>
            <person name="Cui X.M."/>
            <person name="Yuan T.T."/>
            <person name="Jiang B.G."/>
            <person name="Yang W.F."/>
            <person name="Lam T.T."/>
            <person name="Chang Q.C."/>
            <person name="Ding S.J."/>
            <person name="Wang X.J."/>
            <person name="Zhu J.G."/>
            <person name="Ruan X.D."/>
            <person name="Zhao L."/>
            <person name="Wei J.T."/>
            <person name="Ye R.Z."/>
            <person name="Que T.C."/>
            <person name="Du C.H."/>
            <person name="Zhou Y.H."/>
            <person name="Cheng J.X."/>
            <person name="Dai P.F."/>
            <person name="Guo W.B."/>
            <person name="Han X.H."/>
            <person name="Huang E.J."/>
            <person name="Li L.F."/>
            <person name="Wei W."/>
            <person name="Gao Y.C."/>
            <person name="Liu J.Z."/>
            <person name="Shao H.Z."/>
            <person name="Wang X."/>
            <person name="Wang C.C."/>
            <person name="Yang T.C."/>
            <person name="Huo Q.B."/>
            <person name="Li W."/>
            <person name="Chen H.Y."/>
            <person name="Chen S.E."/>
            <person name="Zhou L.G."/>
            <person name="Ni X.B."/>
            <person name="Tian J.H."/>
            <person name="Sheng Y."/>
            <person name="Liu T."/>
            <person name="Pan Y.S."/>
            <person name="Xia L.Y."/>
            <person name="Li J."/>
            <person name="Zhao F."/>
            <person name="Cao W.C."/>
        </authorList>
    </citation>
    <scope>NUCLEOTIDE SEQUENCE</scope>
    <source>
        <strain evidence="9">Rmic-2018</strain>
    </source>
</reference>
<dbReference type="Gene3D" id="1.10.10.60">
    <property type="entry name" value="Homeodomain-like"/>
    <property type="match status" value="1"/>
</dbReference>
<dbReference type="GO" id="GO:0003677">
    <property type="term" value="F:DNA binding"/>
    <property type="evidence" value="ECO:0007669"/>
    <property type="project" value="UniProtKB-UniRule"/>
</dbReference>
<evidence type="ECO:0000256" key="7">
    <source>
        <dbReference type="SAM" id="MobiDB-lite"/>
    </source>
</evidence>
<protein>
    <recommendedName>
        <fullName evidence="8">Homeobox domain-containing protein</fullName>
    </recommendedName>
</protein>
<dbReference type="PROSITE" id="PS50071">
    <property type="entry name" value="HOMEOBOX_2"/>
    <property type="match status" value="1"/>
</dbReference>
<feature type="region of interest" description="Disordered" evidence="7">
    <location>
        <begin position="442"/>
        <end position="472"/>
    </location>
</feature>
<dbReference type="Pfam" id="PF00046">
    <property type="entry name" value="Homeodomain"/>
    <property type="match status" value="1"/>
</dbReference>
<dbReference type="InterPro" id="IPR050848">
    <property type="entry name" value="Homeobox_TF"/>
</dbReference>
<evidence type="ECO:0000256" key="3">
    <source>
        <dbReference type="ARBA" id="ARBA00023155"/>
    </source>
</evidence>
<comment type="caution">
    <text evidence="9">The sequence shown here is derived from an EMBL/GenBank/DDBJ whole genome shotgun (WGS) entry which is preliminary data.</text>
</comment>
<dbReference type="Proteomes" id="UP000821866">
    <property type="component" value="Chromosome 6"/>
</dbReference>
<dbReference type="PANTHER" id="PTHR24333:SF9">
    <property type="entry name" value="HOMEOBOX DOMAIN-CONTAINING PROTEIN"/>
    <property type="match status" value="1"/>
</dbReference>
<proteinExistence type="predicted"/>
<feature type="region of interest" description="Disordered" evidence="7">
    <location>
        <begin position="162"/>
        <end position="181"/>
    </location>
</feature>
<dbReference type="PANTHER" id="PTHR24333">
    <property type="entry name" value="HOMEO BOX HB9 LIKE A-RELATED"/>
    <property type="match status" value="1"/>
</dbReference>
<feature type="compositionally biased region" description="Basic and acidic residues" evidence="7">
    <location>
        <begin position="462"/>
        <end position="472"/>
    </location>
</feature>
<keyword evidence="3 5" id="KW-0371">Homeobox</keyword>
<dbReference type="InterPro" id="IPR009057">
    <property type="entry name" value="Homeodomain-like_sf"/>
</dbReference>
<dbReference type="GO" id="GO:0000981">
    <property type="term" value="F:DNA-binding transcription factor activity, RNA polymerase II-specific"/>
    <property type="evidence" value="ECO:0007669"/>
    <property type="project" value="InterPro"/>
</dbReference>
<evidence type="ECO:0000313" key="10">
    <source>
        <dbReference type="Proteomes" id="UP000821866"/>
    </source>
</evidence>
<keyword evidence="10" id="KW-1185">Reference proteome</keyword>
<dbReference type="VEuPathDB" id="VectorBase:LOC119161949"/>
<dbReference type="GO" id="GO:0005634">
    <property type="term" value="C:nucleus"/>
    <property type="evidence" value="ECO:0007669"/>
    <property type="project" value="UniProtKB-SubCell"/>
</dbReference>
<dbReference type="SUPFAM" id="SSF46689">
    <property type="entry name" value="Homeodomain-like"/>
    <property type="match status" value="1"/>
</dbReference>